<sequence length="407" mass="43329">MITTLSTRTEARLFRAGSALLGLRVLDDTVLQPPAGVPVTDRPFAALVPLALLAVAAWAYPRLRGTARGALALLLGVLGVATGLDAVYYTSELGLSSDDVTGWLALPATLGLIGLGTGTLWRTLRRGGRRLARRTALGVGLLVTAFIAVLPVGVAYVHSHTARAVVPENRMGVPVRDVTFTSTDGLKLQGWYAPSRNGAAVIVFPGRKGPQAQARMLARHGYGVLLFDRRGEGRSEGQPNGWGWGGGRDVKGAIAFLERQGVDRIGGLGLSVGGELMLQVAAETPALDAVVSEGAGARTMGDELDADLRWYDHVGAAISYGLRDLTLAIETGETPPRRLDGLVEQLRQPALLIAAPNSPNGERLNRRYTQGSNAELWEIPESAHIGGLRARPAEYERRVVGFFDRSL</sequence>
<protein>
    <recommendedName>
        <fullName evidence="2">Xaa-Pro dipeptidyl-peptidase-like domain-containing protein</fullName>
    </recommendedName>
</protein>
<gene>
    <name evidence="3" type="ORF">OJ997_06800</name>
</gene>
<dbReference type="Pfam" id="PF02129">
    <property type="entry name" value="Peptidase_S15"/>
    <property type="match status" value="1"/>
</dbReference>
<name>A0A9X3NCA9_9ACTN</name>
<feature type="transmembrane region" description="Helical" evidence="1">
    <location>
        <begin position="43"/>
        <end position="60"/>
    </location>
</feature>
<feature type="domain" description="Xaa-Pro dipeptidyl-peptidase-like" evidence="2">
    <location>
        <begin position="212"/>
        <end position="304"/>
    </location>
</feature>
<keyword evidence="1" id="KW-1133">Transmembrane helix</keyword>
<keyword evidence="1" id="KW-0472">Membrane</keyword>
<dbReference type="Proteomes" id="UP001147653">
    <property type="component" value="Unassembled WGS sequence"/>
</dbReference>
<keyword evidence="1" id="KW-0812">Transmembrane</keyword>
<dbReference type="EMBL" id="JAPDDP010000008">
    <property type="protein sequence ID" value="MDA0179997.1"/>
    <property type="molecule type" value="Genomic_DNA"/>
</dbReference>
<evidence type="ECO:0000259" key="2">
    <source>
        <dbReference type="Pfam" id="PF02129"/>
    </source>
</evidence>
<proteinExistence type="predicted"/>
<feature type="transmembrane region" description="Helical" evidence="1">
    <location>
        <begin position="136"/>
        <end position="157"/>
    </location>
</feature>
<dbReference type="Gene3D" id="3.40.50.1820">
    <property type="entry name" value="alpha/beta hydrolase"/>
    <property type="match status" value="1"/>
</dbReference>
<evidence type="ECO:0000313" key="3">
    <source>
        <dbReference type="EMBL" id="MDA0179997.1"/>
    </source>
</evidence>
<evidence type="ECO:0000313" key="4">
    <source>
        <dbReference type="Proteomes" id="UP001147653"/>
    </source>
</evidence>
<keyword evidence="4" id="KW-1185">Reference proteome</keyword>
<comment type="caution">
    <text evidence="3">The sequence shown here is derived from an EMBL/GenBank/DDBJ whole genome shotgun (WGS) entry which is preliminary data.</text>
</comment>
<reference evidence="3" key="1">
    <citation type="submission" date="2022-10" db="EMBL/GenBank/DDBJ databases">
        <title>The WGS of Solirubrobacter phytolaccae KCTC 29190.</title>
        <authorList>
            <person name="Jiang Z."/>
        </authorList>
    </citation>
    <scope>NUCLEOTIDE SEQUENCE</scope>
    <source>
        <strain evidence="3">KCTC 29190</strain>
    </source>
</reference>
<dbReference type="InterPro" id="IPR000383">
    <property type="entry name" value="Xaa-Pro-like_dom"/>
</dbReference>
<dbReference type="InterPro" id="IPR029058">
    <property type="entry name" value="AB_hydrolase_fold"/>
</dbReference>
<dbReference type="AlphaFoldDB" id="A0A9X3NCA9"/>
<feature type="transmembrane region" description="Helical" evidence="1">
    <location>
        <begin position="103"/>
        <end position="124"/>
    </location>
</feature>
<feature type="transmembrane region" description="Helical" evidence="1">
    <location>
        <begin position="72"/>
        <end position="91"/>
    </location>
</feature>
<dbReference type="GO" id="GO:0016787">
    <property type="term" value="F:hydrolase activity"/>
    <property type="evidence" value="ECO:0007669"/>
    <property type="project" value="InterPro"/>
</dbReference>
<dbReference type="RefSeq" id="WP_270024307.1">
    <property type="nucleotide sequence ID" value="NZ_JAPDDP010000008.1"/>
</dbReference>
<organism evidence="3 4">
    <name type="scientific">Solirubrobacter phytolaccae</name>
    <dbReference type="NCBI Taxonomy" id="1404360"/>
    <lineage>
        <taxon>Bacteria</taxon>
        <taxon>Bacillati</taxon>
        <taxon>Actinomycetota</taxon>
        <taxon>Thermoleophilia</taxon>
        <taxon>Solirubrobacterales</taxon>
        <taxon>Solirubrobacteraceae</taxon>
        <taxon>Solirubrobacter</taxon>
    </lineage>
</organism>
<dbReference type="SUPFAM" id="SSF53474">
    <property type="entry name" value="alpha/beta-Hydrolases"/>
    <property type="match status" value="1"/>
</dbReference>
<accession>A0A9X3NCA9</accession>
<evidence type="ECO:0000256" key="1">
    <source>
        <dbReference type="SAM" id="Phobius"/>
    </source>
</evidence>